<dbReference type="Pfam" id="PF07804">
    <property type="entry name" value="HipA_C"/>
    <property type="match status" value="1"/>
</dbReference>
<keyword evidence="6" id="KW-1185">Reference proteome</keyword>
<dbReference type="PROSITE" id="PS50943">
    <property type="entry name" value="HTH_CROC1"/>
    <property type="match status" value="1"/>
</dbReference>
<evidence type="ECO:0000256" key="3">
    <source>
        <dbReference type="ARBA" id="ARBA00022777"/>
    </source>
</evidence>
<protein>
    <recommendedName>
        <fullName evidence="4">HTH cro/C1-type domain-containing protein</fullName>
    </recommendedName>
</protein>
<gene>
    <name evidence="5" type="ORF">GCM10010967_18900</name>
</gene>
<evidence type="ECO:0000259" key="4">
    <source>
        <dbReference type="PROSITE" id="PS50943"/>
    </source>
</evidence>
<keyword evidence="2" id="KW-0808">Transferase</keyword>
<organism evidence="5 6">
    <name type="scientific">Dyadobacter beijingensis</name>
    <dbReference type="NCBI Taxonomy" id="365489"/>
    <lineage>
        <taxon>Bacteria</taxon>
        <taxon>Pseudomonadati</taxon>
        <taxon>Bacteroidota</taxon>
        <taxon>Cytophagia</taxon>
        <taxon>Cytophagales</taxon>
        <taxon>Spirosomataceae</taxon>
        <taxon>Dyadobacter</taxon>
    </lineage>
</organism>
<comment type="similarity">
    <text evidence="1">Belongs to the HipA Ser/Thr kinase family.</text>
</comment>
<dbReference type="PANTHER" id="PTHR37419:SF1">
    <property type="entry name" value="SERINE_THREONINE-PROTEIN KINASE TOXIN HIPA"/>
    <property type="match status" value="1"/>
</dbReference>
<dbReference type="InterPro" id="IPR052028">
    <property type="entry name" value="HipA_Ser/Thr_kinase"/>
</dbReference>
<dbReference type="SUPFAM" id="SSF47413">
    <property type="entry name" value="lambda repressor-like DNA-binding domains"/>
    <property type="match status" value="1"/>
</dbReference>
<reference evidence="6" key="1">
    <citation type="journal article" date="2019" name="Int. J. Syst. Evol. Microbiol.">
        <title>The Global Catalogue of Microorganisms (GCM) 10K type strain sequencing project: providing services to taxonomists for standard genome sequencing and annotation.</title>
        <authorList>
            <consortium name="The Broad Institute Genomics Platform"/>
            <consortium name="The Broad Institute Genome Sequencing Center for Infectious Disease"/>
            <person name="Wu L."/>
            <person name="Ma J."/>
        </authorList>
    </citation>
    <scope>NUCLEOTIDE SEQUENCE [LARGE SCALE GENOMIC DNA]</scope>
    <source>
        <strain evidence="6">CGMCC 1.6375</strain>
    </source>
</reference>
<dbReference type="InterPro" id="IPR001387">
    <property type="entry name" value="Cro/C1-type_HTH"/>
</dbReference>
<dbReference type="Proteomes" id="UP000632339">
    <property type="component" value="Unassembled WGS sequence"/>
</dbReference>
<sequence>MTQLPRYVKEKRKSVGLTQEQMALKAGVGCQWSELLTEQKYKGSYEKVGKLIRQYCTHKGLDSLAFFELVLFSFLTGNNDMYLKNFSVVHDNGEIKLAPAYDLLNVNLVFLTS</sequence>
<accession>A0ABQ2HQR6</accession>
<evidence type="ECO:0000256" key="2">
    <source>
        <dbReference type="ARBA" id="ARBA00022679"/>
    </source>
</evidence>
<dbReference type="PANTHER" id="PTHR37419">
    <property type="entry name" value="SERINE/THREONINE-PROTEIN KINASE TOXIN HIPA"/>
    <property type="match status" value="1"/>
</dbReference>
<evidence type="ECO:0000313" key="5">
    <source>
        <dbReference type="EMBL" id="GGM86744.1"/>
    </source>
</evidence>
<comment type="caution">
    <text evidence="5">The sequence shown here is derived from an EMBL/GenBank/DDBJ whole genome shotgun (WGS) entry which is preliminary data.</text>
</comment>
<evidence type="ECO:0000256" key="1">
    <source>
        <dbReference type="ARBA" id="ARBA00010164"/>
    </source>
</evidence>
<keyword evidence="3" id="KW-0418">Kinase</keyword>
<dbReference type="Gene3D" id="1.10.1070.20">
    <property type="match status" value="1"/>
</dbReference>
<name>A0ABQ2HQR6_9BACT</name>
<dbReference type="InterPro" id="IPR012893">
    <property type="entry name" value="HipA-like_C"/>
</dbReference>
<proteinExistence type="inferred from homology"/>
<dbReference type="RefSeq" id="WP_019944167.1">
    <property type="nucleotide sequence ID" value="NZ_BMLI01000001.1"/>
</dbReference>
<dbReference type="EMBL" id="BMLI01000001">
    <property type="protein sequence ID" value="GGM86744.1"/>
    <property type="molecule type" value="Genomic_DNA"/>
</dbReference>
<dbReference type="InterPro" id="IPR010982">
    <property type="entry name" value="Lambda_DNA-bd_dom_sf"/>
</dbReference>
<evidence type="ECO:0000313" key="6">
    <source>
        <dbReference type="Proteomes" id="UP000632339"/>
    </source>
</evidence>
<feature type="domain" description="HTH cro/C1-type" evidence="4">
    <location>
        <begin position="8"/>
        <end position="28"/>
    </location>
</feature>